<evidence type="ECO:0000313" key="2">
    <source>
        <dbReference type="EMBL" id="MBA2781245.1"/>
    </source>
</evidence>
<dbReference type="AlphaFoldDB" id="A0A7V9W580"/>
<reference evidence="3 5" key="1">
    <citation type="submission" date="2020-05" db="EMBL/GenBank/DDBJ databases">
        <title>Comparative genomic analysis of denitrifying bacteria from Halomonas genus.</title>
        <authorList>
            <person name="Wang L."/>
            <person name="Shao Z."/>
        </authorList>
    </citation>
    <scope>NUCLEOTIDE SEQUENCE [LARGE SCALE GENOMIC DNA]</scope>
    <source>
        <strain evidence="3 5">DSM 17331</strain>
    </source>
</reference>
<evidence type="ECO:0000313" key="5">
    <source>
        <dbReference type="Proteomes" id="UP000814353"/>
    </source>
</evidence>
<protein>
    <submittedName>
        <fullName evidence="2">Transposase</fullName>
    </submittedName>
</protein>
<dbReference type="GO" id="GO:0004803">
    <property type="term" value="F:transposase activity"/>
    <property type="evidence" value="ECO:0007669"/>
    <property type="project" value="InterPro"/>
</dbReference>
<dbReference type="Proteomes" id="UP000814353">
    <property type="component" value="Unassembled WGS sequence"/>
</dbReference>
<reference evidence="2 4" key="2">
    <citation type="submission" date="2020-07" db="EMBL/GenBank/DDBJ databases">
        <title>Identification of Halomonas strains.</title>
        <authorList>
            <person name="Xiao Z."/>
            <person name="Shen J."/>
        </authorList>
    </citation>
    <scope>NUCLEOTIDE SEQUENCE [LARGE SCALE GENOMIC DNA]</scope>
    <source>
        <strain evidence="2 4">DSM 17331</strain>
    </source>
</reference>
<evidence type="ECO:0000313" key="4">
    <source>
        <dbReference type="Proteomes" id="UP000518091"/>
    </source>
</evidence>
<dbReference type="PANTHER" id="PTHR33055:SF17">
    <property type="entry name" value="THIRD ORF IN TRANSPOSON ISC1491"/>
    <property type="match status" value="1"/>
</dbReference>
<comment type="caution">
    <text evidence="2">The sequence shown here is derived from an EMBL/GenBank/DDBJ whole genome shotgun (WGS) entry which is preliminary data.</text>
</comment>
<organism evidence="2 4">
    <name type="scientific">Billgrantia kenyensis</name>
    <dbReference type="NCBI Taxonomy" id="321266"/>
    <lineage>
        <taxon>Bacteria</taxon>
        <taxon>Pseudomonadati</taxon>
        <taxon>Pseudomonadota</taxon>
        <taxon>Gammaproteobacteria</taxon>
        <taxon>Oceanospirillales</taxon>
        <taxon>Halomonadaceae</taxon>
        <taxon>Billgrantia</taxon>
    </lineage>
</organism>
<evidence type="ECO:0000259" key="1">
    <source>
        <dbReference type="Pfam" id="PF01548"/>
    </source>
</evidence>
<dbReference type="EMBL" id="JACEFT010000061">
    <property type="protein sequence ID" value="MBA2781245.1"/>
    <property type="molecule type" value="Genomic_DNA"/>
</dbReference>
<evidence type="ECO:0000313" key="3">
    <source>
        <dbReference type="EMBL" id="MCG6663914.1"/>
    </source>
</evidence>
<name>A0A7V9W580_9GAMM</name>
<dbReference type="InterPro" id="IPR002525">
    <property type="entry name" value="Transp_IS110-like_N"/>
</dbReference>
<feature type="domain" description="Transposase IS110-like N-terminal" evidence="1">
    <location>
        <begin position="14"/>
        <end position="169"/>
    </location>
</feature>
<dbReference type="EMBL" id="JABFUB010000045">
    <property type="protein sequence ID" value="MCG6663914.1"/>
    <property type="molecule type" value="Genomic_DNA"/>
</dbReference>
<dbReference type="InterPro" id="IPR047650">
    <property type="entry name" value="Transpos_IS110"/>
</dbReference>
<dbReference type="RefSeq" id="WP_181517112.1">
    <property type="nucleotide sequence ID" value="NZ_JABFUB010000045.1"/>
</dbReference>
<dbReference type="PANTHER" id="PTHR33055">
    <property type="entry name" value="TRANSPOSASE FOR INSERTION SEQUENCE ELEMENT IS1111A"/>
    <property type="match status" value="1"/>
</dbReference>
<proteinExistence type="predicted"/>
<keyword evidence="5" id="KW-1185">Reference proteome</keyword>
<dbReference type="Proteomes" id="UP000518091">
    <property type="component" value="Unassembled WGS sequence"/>
</dbReference>
<dbReference type="Pfam" id="PF01548">
    <property type="entry name" value="DEDD_Tnp_IS110"/>
    <property type="match status" value="1"/>
</dbReference>
<sequence>MTASPKLTPDTLCVAIDIAKRYHDVLIRWPEGREKAYKVANTRAGHDELIQFLKQQKETVLAVLEPTADFHRPIAYWLAQAGIQVHLASSLACARVREALYTSWDKHDRKDARVLMYLLTHGMSQPFHDPLREGYFDLQEISNTYQQISQARTRCQHSLVNHYLTLYFPEMERYLCTSRAIWFCRFLLAFPTPASIMALSREAFVEAAWECVGRKVAKQQFLEGLYETAHASMGLPVAPHSLAVGTFQLQLRRYLTLTEQRQELETQAAEYLIVGSRVIDYPFGK</sequence>
<gene>
    <name evidence="2" type="ORF">H1D44_20450</name>
    <name evidence="3" type="ORF">HOP48_20565</name>
</gene>
<dbReference type="GO" id="GO:0003677">
    <property type="term" value="F:DNA binding"/>
    <property type="evidence" value="ECO:0007669"/>
    <property type="project" value="InterPro"/>
</dbReference>
<dbReference type="GO" id="GO:0006313">
    <property type="term" value="P:DNA transposition"/>
    <property type="evidence" value="ECO:0007669"/>
    <property type="project" value="InterPro"/>
</dbReference>
<accession>A0A7V9W580</accession>